<feature type="domain" description="ZZ-type" evidence="4">
    <location>
        <begin position="542"/>
        <end position="585"/>
    </location>
</feature>
<keyword evidence="2" id="KW-0863">Zinc-finger</keyword>
<accession>A0A1B8G850</accession>
<dbReference type="PANTHER" id="PTHR10622:SF10">
    <property type="entry name" value="HET DOMAIN-CONTAINING PROTEIN"/>
    <property type="match status" value="1"/>
</dbReference>
<keyword evidence="6" id="KW-1185">Reference proteome</keyword>
<dbReference type="Gene3D" id="3.30.60.90">
    <property type="match status" value="1"/>
</dbReference>
<dbReference type="STRING" id="342668.A0A1B8G850"/>
<gene>
    <name evidence="5" type="ORF">VE01_09952</name>
</gene>
<evidence type="ECO:0000256" key="1">
    <source>
        <dbReference type="ARBA" id="ARBA00022723"/>
    </source>
</evidence>
<dbReference type="InterPro" id="IPR010730">
    <property type="entry name" value="HET"/>
</dbReference>
<dbReference type="Pfam" id="PF00569">
    <property type="entry name" value="ZZ"/>
    <property type="match status" value="1"/>
</dbReference>
<dbReference type="AlphaFoldDB" id="A0A1B8G850"/>
<dbReference type="EMBL" id="KV460276">
    <property type="protein sequence ID" value="OBT92006.1"/>
    <property type="molecule type" value="Genomic_DNA"/>
</dbReference>
<dbReference type="PANTHER" id="PTHR10622">
    <property type="entry name" value="HET DOMAIN-CONTAINING PROTEIN"/>
    <property type="match status" value="1"/>
</dbReference>
<organism evidence="5 6">
    <name type="scientific">Pseudogymnoascus verrucosus</name>
    <dbReference type="NCBI Taxonomy" id="342668"/>
    <lineage>
        <taxon>Eukaryota</taxon>
        <taxon>Fungi</taxon>
        <taxon>Dikarya</taxon>
        <taxon>Ascomycota</taxon>
        <taxon>Pezizomycotina</taxon>
        <taxon>Leotiomycetes</taxon>
        <taxon>Thelebolales</taxon>
        <taxon>Thelebolaceae</taxon>
        <taxon>Pseudogymnoascus</taxon>
    </lineage>
</organism>
<dbReference type="RefSeq" id="XP_018125739.1">
    <property type="nucleotide sequence ID" value="XM_018279359.2"/>
</dbReference>
<reference evidence="5 6" key="1">
    <citation type="submission" date="2016-03" db="EMBL/GenBank/DDBJ databases">
        <title>Comparative genomics of Pseudogymnoascus destructans, the fungus causing white-nose syndrome of bats.</title>
        <authorList>
            <person name="Palmer J.M."/>
            <person name="Drees K.P."/>
            <person name="Foster J.T."/>
            <person name="Lindner D.L."/>
        </authorList>
    </citation>
    <scope>NUCLEOTIDE SEQUENCE [LARGE SCALE GENOMIC DNA]</scope>
    <source>
        <strain evidence="5 6">UAMH 10579</strain>
    </source>
</reference>
<sequence length="590" mass="66783">MRLINTKTLRIEEFFDGHAPKYAILSHRWLDGEVTLQEMQAESCTNKPGYQKILSTCKQALSDGLSHAWIDTCCIDKTSSAELSEAINSMYRWYAEAEICYAFLNDIAVDDILSSPGEDAFAKSMWFSRGWTLQELVAPEHVTFYNTSWIEIGTKASLRVAIAAVTQIDVSMLQSGANLDDYSIARRMSWASRRMTTRKEDMAYCLLGIFNVNMPMLYGEGDRAFIRLQEEIMKNSDDHSLFAWSSPSPAARGLLARSPADFATCASIDATHSRWNREPYAISNLGLKINLPMVPWAMDTYLAALDCARDGQRLGIFLRLLPRDNRYARVMLGGEDLCVFRDGLAQKCTYRDVFVQQRLWGSVLAEERFYGFWMRTLLSPMKSAPKIKGQQKSNKRYQTTTNEDESLSEVITRGEWDDEKRLFELKIGDSGTAGAILLREGGRTTTIKVGLDGVFNPRVQVGGSIFSPEIGNLDIYSEAGRLHPSWMDAPARSMYLFRGTRLDGLLVDDYPWRISVYNGVIPKTGRMGWIVDIENSDGNKGKEFNRICDGCNSTIYKVWHKCTECDEFDYCSKCVANSEDTHNHKFEAIT</sequence>
<dbReference type="Pfam" id="PF26640">
    <property type="entry name" value="DUF8212"/>
    <property type="match status" value="1"/>
</dbReference>
<keyword evidence="1" id="KW-0479">Metal-binding</keyword>
<evidence type="ECO:0000259" key="4">
    <source>
        <dbReference type="SMART" id="SM00291"/>
    </source>
</evidence>
<reference evidence="6" key="2">
    <citation type="journal article" date="2018" name="Nat. Commun.">
        <title>Extreme sensitivity to ultraviolet light in the fungal pathogen causing white-nose syndrome of bats.</title>
        <authorList>
            <person name="Palmer J.M."/>
            <person name="Drees K.P."/>
            <person name="Foster J.T."/>
            <person name="Lindner D.L."/>
        </authorList>
    </citation>
    <scope>NUCLEOTIDE SEQUENCE [LARGE SCALE GENOMIC DNA]</scope>
    <source>
        <strain evidence="6">UAMH 10579</strain>
    </source>
</reference>
<dbReference type="Proteomes" id="UP000091956">
    <property type="component" value="Unassembled WGS sequence"/>
</dbReference>
<dbReference type="CDD" id="cd02249">
    <property type="entry name" value="ZZ"/>
    <property type="match status" value="1"/>
</dbReference>
<evidence type="ECO:0000313" key="6">
    <source>
        <dbReference type="Proteomes" id="UP000091956"/>
    </source>
</evidence>
<dbReference type="Pfam" id="PF06985">
    <property type="entry name" value="HET"/>
    <property type="match status" value="1"/>
</dbReference>
<dbReference type="InterPro" id="IPR043145">
    <property type="entry name" value="Znf_ZZ_sf"/>
</dbReference>
<dbReference type="SUPFAM" id="SSF57850">
    <property type="entry name" value="RING/U-box"/>
    <property type="match status" value="1"/>
</dbReference>
<protein>
    <recommendedName>
        <fullName evidence="4">ZZ-type domain-containing protein</fullName>
    </recommendedName>
</protein>
<evidence type="ECO:0000313" key="5">
    <source>
        <dbReference type="EMBL" id="OBT92006.1"/>
    </source>
</evidence>
<dbReference type="InterPro" id="IPR000433">
    <property type="entry name" value="Znf_ZZ"/>
</dbReference>
<dbReference type="SMART" id="SM00291">
    <property type="entry name" value="ZnF_ZZ"/>
    <property type="match status" value="1"/>
</dbReference>
<dbReference type="GeneID" id="28843338"/>
<keyword evidence="3" id="KW-0862">Zinc</keyword>
<dbReference type="InterPro" id="IPR058525">
    <property type="entry name" value="DUF8212"/>
</dbReference>
<name>A0A1B8G850_9PEZI</name>
<dbReference type="OrthoDB" id="3432935at2759"/>
<evidence type="ECO:0000256" key="3">
    <source>
        <dbReference type="ARBA" id="ARBA00022833"/>
    </source>
</evidence>
<dbReference type="GO" id="GO:0008270">
    <property type="term" value="F:zinc ion binding"/>
    <property type="evidence" value="ECO:0007669"/>
    <property type="project" value="UniProtKB-KW"/>
</dbReference>
<proteinExistence type="predicted"/>
<evidence type="ECO:0000256" key="2">
    <source>
        <dbReference type="ARBA" id="ARBA00022771"/>
    </source>
</evidence>